<gene>
    <name evidence="1" type="ORF">LCGC14_1723500</name>
</gene>
<sequence>GMIPKEVIQNELRIREDRARIVEANSEDYWDIPLGFKWSETQDVPNGAKIVELLEEKLCVI</sequence>
<feature type="non-terminal residue" evidence="1">
    <location>
        <position position="1"/>
    </location>
</feature>
<evidence type="ECO:0000313" key="1">
    <source>
        <dbReference type="EMBL" id="KKM08619.1"/>
    </source>
</evidence>
<dbReference type="AlphaFoldDB" id="A0A0F9HBF8"/>
<accession>A0A0F9HBF8</accession>
<proteinExistence type="predicted"/>
<reference evidence="1" key="1">
    <citation type="journal article" date="2015" name="Nature">
        <title>Complex archaea that bridge the gap between prokaryotes and eukaryotes.</title>
        <authorList>
            <person name="Spang A."/>
            <person name="Saw J.H."/>
            <person name="Jorgensen S.L."/>
            <person name="Zaremba-Niedzwiedzka K."/>
            <person name="Martijn J."/>
            <person name="Lind A.E."/>
            <person name="van Eijk R."/>
            <person name="Schleper C."/>
            <person name="Guy L."/>
            <person name="Ettema T.J."/>
        </authorList>
    </citation>
    <scope>NUCLEOTIDE SEQUENCE</scope>
</reference>
<comment type="caution">
    <text evidence="1">The sequence shown here is derived from an EMBL/GenBank/DDBJ whole genome shotgun (WGS) entry which is preliminary data.</text>
</comment>
<organism evidence="1">
    <name type="scientific">marine sediment metagenome</name>
    <dbReference type="NCBI Taxonomy" id="412755"/>
    <lineage>
        <taxon>unclassified sequences</taxon>
        <taxon>metagenomes</taxon>
        <taxon>ecological metagenomes</taxon>
    </lineage>
</organism>
<protein>
    <submittedName>
        <fullName evidence="1">Uncharacterized protein</fullName>
    </submittedName>
</protein>
<dbReference type="EMBL" id="LAZR01015541">
    <property type="protein sequence ID" value="KKM08619.1"/>
    <property type="molecule type" value="Genomic_DNA"/>
</dbReference>
<name>A0A0F9HBF8_9ZZZZ</name>